<comment type="caution">
    <text evidence="1">The sequence shown here is derived from an EMBL/GenBank/DDBJ whole genome shotgun (WGS) entry which is preliminary data.</text>
</comment>
<reference evidence="1 2" key="1">
    <citation type="submission" date="2018-08" db="EMBL/GenBank/DDBJ databases">
        <title>Thalassotalea euphylliae genome.</title>
        <authorList>
            <person name="Summers S."/>
            <person name="Rice S.A."/>
            <person name="Freckelton M.L."/>
            <person name="Nedved B.T."/>
            <person name="Hadfield M.G."/>
        </authorList>
    </citation>
    <scope>NUCLEOTIDE SEQUENCE [LARGE SCALE GENOMIC DNA]</scope>
    <source>
        <strain evidence="1 2">H1</strain>
    </source>
</reference>
<name>A0A3E0TQZ6_9GAMM</name>
<evidence type="ECO:0000313" key="1">
    <source>
        <dbReference type="EMBL" id="REL26934.1"/>
    </source>
</evidence>
<dbReference type="AlphaFoldDB" id="A0A3E0TQZ6"/>
<dbReference type="EMBL" id="QUOU01000001">
    <property type="protein sequence ID" value="REL26934.1"/>
    <property type="molecule type" value="Genomic_DNA"/>
</dbReference>
<protein>
    <submittedName>
        <fullName evidence="1">Uncharacterized protein</fullName>
    </submittedName>
</protein>
<dbReference type="Proteomes" id="UP000256478">
    <property type="component" value="Unassembled WGS sequence"/>
</dbReference>
<proteinExistence type="predicted"/>
<organism evidence="1 2">
    <name type="scientific">Thalassotalea euphylliae</name>
    <dbReference type="NCBI Taxonomy" id="1655234"/>
    <lineage>
        <taxon>Bacteria</taxon>
        <taxon>Pseudomonadati</taxon>
        <taxon>Pseudomonadota</taxon>
        <taxon>Gammaproteobacteria</taxon>
        <taxon>Alteromonadales</taxon>
        <taxon>Colwelliaceae</taxon>
        <taxon>Thalassotalea</taxon>
    </lineage>
</organism>
<accession>A0A3E0TQZ6</accession>
<sequence>MGVAMDITFSGGVVDYFSNSPTESEKDCLIKFFHELQTHGLSGHWRKFKDGRIIIIRCDHSIEISTCPPNKSQGEITKVTRINV</sequence>
<gene>
    <name evidence="1" type="ORF">DXX93_10375</name>
</gene>
<evidence type="ECO:0000313" key="2">
    <source>
        <dbReference type="Proteomes" id="UP000256478"/>
    </source>
</evidence>